<dbReference type="EMBL" id="NNAY01004904">
    <property type="protein sequence ID" value="OXU17266.1"/>
    <property type="molecule type" value="Genomic_DNA"/>
</dbReference>
<name>A0A232EFZ0_9HYME</name>
<dbReference type="PROSITE" id="PS51257">
    <property type="entry name" value="PROKAR_LIPOPROTEIN"/>
    <property type="match status" value="1"/>
</dbReference>
<dbReference type="AlphaFoldDB" id="A0A232EFZ0"/>
<reference evidence="1 2" key="1">
    <citation type="journal article" date="2017" name="Curr. Biol.">
        <title>The Evolution of Venom by Co-option of Single-Copy Genes.</title>
        <authorList>
            <person name="Martinson E.O."/>
            <person name="Mrinalini"/>
            <person name="Kelkar Y.D."/>
            <person name="Chang C.H."/>
            <person name="Werren J.H."/>
        </authorList>
    </citation>
    <scope>NUCLEOTIDE SEQUENCE [LARGE SCALE GENOMIC DNA]</scope>
    <source>
        <strain evidence="1 2">Alberta</strain>
        <tissue evidence="1">Whole body</tissue>
    </source>
</reference>
<protein>
    <submittedName>
        <fullName evidence="1">Uncharacterized protein</fullName>
    </submittedName>
</protein>
<proteinExistence type="predicted"/>
<organism evidence="1 2">
    <name type="scientific">Trichomalopsis sarcophagae</name>
    <dbReference type="NCBI Taxonomy" id="543379"/>
    <lineage>
        <taxon>Eukaryota</taxon>
        <taxon>Metazoa</taxon>
        <taxon>Ecdysozoa</taxon>
        <taxon>Arthropoda</taxon>
        <taxon>Hexapoda</taxon>
        <taxon>Insecta</taxon>
        <taxon>Pterygota</taxon>
        <taxon>Neoptera</taxon>
        <taxon>Endopterygota</taxon>
        <taxon>Hymenoptera</taxon>
        <taxon>Apocrita</taxon>
        <taxon>Proctotrupomorpha</taxon>
        <taxon>Chalcidoidea</taxon>
        <taxon>Pteromalidae</taxon>
        <taxon>Pteromalinae</taxon>
        <taxon>Trichomalopsis</taxon>
    </lineage>
</organism>
<accession>A0A232EFZ0</accession>
<gene>
    <name evidence="1" type="ORF">TSAR_012966</name>
</gene>
<comment type="caution">
    <text evidence="1">The sequence shown here is derived from an EMBL/GenBank/DDBJ whole genome shotgun (WGS) entry which is preliminary data.</text>
</comment>
<evidence type="ECO:0000313" key="2">
    <source>
        <dbReference type="Proteomes" id="UP000215335"/>
    </source>
</evidence>
<evidence type="ECO:0000313" key="1">
    <source>
        <dbReference type="EMBL" id="OXU17266.1"/>
    </source>
</evidence>
<sequence>MRIMKFFSLFCIALVALACLFASPVSAQADGPPKVIDRICRPKKCDAICAPKNKKGRCKALKICECIDRNKTYLIIAPLKVPYGWENKSKLWMRHRIKYFSGQRLGGYNKQTKERESSASDSQTSD</sequence>
<dbReference type="Proteomes" id="UP000215335">
    <property type="component" value="Unassembled WGS sequence"/>
</dbReference>
<keyword evidence="2" id="KW-1185">Reference proteome</keyword>